<organism evidence="2 3">
    <name type="scientific">Dactylosporangium cerinum</name>
    <dbReference type="NCBI Taxonomy" id="1434730"/>
    <lineage>
        <taxon>Bacteria</taxon>
        <taxon>Bacillati</taxon>
        <taxon>Actinomycetota</taxon>
        <taxon>Actinomycetes</taxon>
        <taxon>Micromonosporales</taxon>
        <taxon>Micromonosporaceae</taxon>
        <taxon>Dactylosporangium</taxon>
    </lineage>
</organism>
<reference evidence="3" key="1">
    <citation type="journal article" date="2019" name="Int. J. Syst. Evol. Microbiol.">
        <title>The Global Catalogue of Microorganisms (GCM) 10K type strain sequencing project: providing services to taxonomists for standard genome sequencing and annotation.</title>
        <authorList>
            <consortium name="The Broad Institute Genomics Platform"/>
            <consortium name="The Broad Institute Genome Sequencing Center for Infectious Disease"/>
            <person name="Wu L."/>
            <person name="Ma J."/>
        </authorList>
    </citation>
    <scope>NUCLEOTIDE SEQUENCE [LARGE SCALE GENOMIC DNA]</scope>
    <source>
        <strain evidence="3">CGMCC 4.7152</strain>
    </source>
</reference>
<protein>
    <recommendedName>
        <fullName evidence="4">Basic proline-rich protein</fullName>
    </recommendedName>
</protein>
<feature type="compositionally biased region" description="Low complexity" evidence="1">
    <location>
        <begin position="401"/>
        <end position="416"/>
    </location>
</feature>
<feature type="region of interest" description="Disordered" evidence="1">
    <location>
        <begin position="1"/>
        <end position="346"/>
    </location>
</feature>
<evidence type="ECO:0000256" key="1">
    <source>
        <dbReference type="SAM" id="MobiDB-lite"/>
    </source>
</evidence>
<feature type="compositionally biased region" description="Pro residues" evidence="1">
    <location>
        <begin position="174"/>
        <end position="186"/>
    </location>
</feature>
<feature type="compositionally biased region" description="Pro residues" evidence="1">
    <location>
        <begin position="45"/>
        <end position="62"/>
    </location>
</feature>
<feature type="compositionally biased region" description="Low complexity" evidence="1">
    <location>
        <begin position="150"/>
        <end position="159"/>
    </location>
</feature>
<feature type="compositionally biased region" description="Pro residues" evidence="1">
    <location>
        <begin position="71"/>
        <end position="87"/>
    </location>
</feature>
<feature type="compositionally biased region" description="Pro residues" evidence="1">
    <location>
        <begin position="317"/>
        <end position="328"/>
    </location>
</feature>
<accession>A0ABV9VP00</accession>
<proteinExistence type="predicted"/>
<gene>
    <name evidence="2" type="ORF">ACFPIJ_06060</name>
</gene>
<dbReference type="RefSeq" id="WP_380113607.1">
    <property type="nucleotide sequence ID" value="NZ_JBHSIU010000009.1"/>
</dbReference>
<feature type="compositionally biased region" description="Pro residues" evidence="1">
    <location>
        <begin position="139"/>
        <end position="149"/>
    </location>
</feature>
<feature type="compositionally biased region" description="Pro residues" evidence="1">
    <location>
        <begin position="94"/>
        <end position="106"/>
    </location>
</feature>
<dbReference type="EMBL" id="JBHSIU010000009">
    <property type="protein sequence ID" value="MFC4997384.1"/>
    <property type="molecule type" value="Genomic_DNA"/>
</dbReference>
<sequence>MMQGDESDATRHTGPDAAPDPVAPPRAPLPRQRPATEAEPVAAPAAPPVIPVPVPQAPPPVADPIAVHEPIPTPTPLPARAPLPTPVPLSVHRPAPPRPLPSPSLPSPSTASSSLPSPSLPSPSLASPATAERSSLPPSSAPSPEPSPDSPSSERSFPSPGSPSPERPLTSPEPVAPWPPAGPFPPRMGNTGQHPIVQPRTSAENQPPRQPMPGEPTGFVPPDSPPSPRPQPSTGQFPVVPHQTGTFPGHAPTGQFPPVPPRTGQFPTGQFPTGQFPAGQLPTGQFPGSGPTGQFPSGPHLGVPSPSGPQMYVPQQQPYPGPPYPPQHHPGQFGYPPFPPPAPPRRSRITGLRAALLVALALILVTPPAAIAFETVRRERTASGSAQGVDPAGRNPGQANGRPGTSGSPTASTPPSVDGKVKQALADQGAALLKGDAEGFVAAVDPSAATLREDLTRRFNSLRQLQVKVWEPSVLDAVKVGTDNTADVIVYVRYCYVVTTCDPMNLETKTKWSVTGGTVKLLEFGVAEDLGPRPWERSELRVAVGKRVVMATTPKYAGRLTTMLNAAEKAAELADRYSKWSPTPSRYVVYLAGPEEWSTWYGIKQESWVAGFALPLTADATEIVLNANRVDVKETLDVLRHEFTHVVTLANVSRAYDQTWWLVEGIAEYVRVQGLGGRFDDVASVRKYVQSGRWNNEIAMDDPPEGTSSADVSGRYGVAYLAVHRMAERFGEAKMLEFFNLTARQGEPLQDAATKVYGVSWDDVATDCVKYVRNHV</sequence>
<feature type="region of interest" description="Disordered" evidence="1">
    <location>
        <begin position="382"/>
        <end position="420"/>
    </location>
</feature>
<feature type="compositionally biased region" description="Low complexity" evidence="1">
    <location>
        <begin position="107"/>
        <end position="138"/>
    </location>
</feature>
<evidence type="ECO:0008006" key="4">
    <source>
        <dbReference type="Google" id="ProtNLM"/>
    </source>
</evidence>
<dbReference type="Proteomes" id="UP001595912">
    <property type="component" value="Unassembled WGS sequence"/>
</dbReference>
<feature type="compositionally biased region" description="Pro residues" evidence="1">
    <location>
        <begin position="222"/>
        <end position="231"/>
    </location>
</feature>
<evidence type="ECO:0000313" key="3">
    <source>
        <dbReference type="Proteomes" id="UP001595912"/>
    </source>
</evidence>
<evidence type="ECO:0000313" key="2">
    <source>
        <dbReference type="EMBL" id="MFC4997384.1"/>
    </source>
</evidence>
<feature type="compositionally biased region" description="Low complexity" evidence="1">
    <location>
        <begin position="29"/>
        <end position="44"/>
    </location>
</feature>
<keyword evidence="3" id="KW-1185">Reference proteome</keyword>
<comment type="caution">
    <text evidence="2">The sequence shown here is derived from an EMBL/GenBank/DDBJ whole genome shotgun (WGS) entry which is preliminary data.</text>
</comment>
<name>A0ABV9VP00_9ACTN</name>